<accession>A0ABD5QSB6</accession>
<protein>
    <submittedName>
        <fullName evidence="2">VanZ family protein</fullName>
    </submittedName>
</protein>
<evidence type="ECO:0000256" key="1">
    <source>
        <dbReference type="SAM" id="Phobius"/>
    </source>
</evidence>
<keyword evidence="1" id="KW-0812">Transmembrane</keyword>
<gene>
    <name evidence="2" type="ORF">ACFPJA_09585</name>
</gene>
<reference evidence="2 3" key="1">
    <citation type="journal article" date="2019" name="Int. J. Syst. Evol. Microbiol.">
        <title>The Global Catalogue of Microorganisms (GCM) 10K type strain sequencing project: providing services to taxonomists for standard genome sequencing and annotation.</title>
        <authorList>
            <consortium name="The Broad Institute Genomics Platform"/>
            <consortium name="The Broad Institute Genome Sequencing Center for Infectious Disease"/>
            <person name="Wu L."/>
            <person name="Ma J."/>
        </authorList>
    </citation>
    <scope>NUCLEOTIDE SEQUENCE [LARGE SCALE GENOMIC DNA]</scope>
    <source>
        <strain evidence="2 3">CGMCC 1.16026</strain>
    </source>
</reference>
<sequence length="144" mass="14450">MSDSNCDGPTEGERVSTAATLRKRWSPAGAFAVIVLVASVVPVPEAGGGGVVAVSVSPTDPFHLVGYAVLAALVARVTGRGGRGLVVAAAVAVGFGFGVELLQIGIPWRTFAWRDSFVNAIGATGGTLVVSARAGRAAPEDPPP</sequence>
<dbReference type="AlphaFoldDB" id="A0ABD5QSB6"/>
<evidence type="ECO:0000313" key="3">
    <source>
        <dbReference type="Proteomes" id="UP001596145"/>
    </source>
</evidence>
<comment type="caution">
    <text evidence="2">The sequence shown here is derived from an EMBL/GenBank/DDBJ whole genome shotgun (WGS) entry which is preliminary data.</text>
</comment>
<evidence type="ECO:0000313" key="2">
    <source>
        <dbReference type="EMBL" id="MFC5134961.1"/>
    </source>
</evidence>
<feature type="transmembrane region" description="Helical" evidence="1">
    <location>
        <begin position="61"/>
        <end position="78"/>
    </location>
</feature>
<dbReference type="NCBIfam" id="NF037970">
    <property type="entry name" value="vanZ_1"/>
    <property type="match status" value="1"/>
</dbReference>
<organism evidence="2 3">
    <name type="scientific">Halorubrum glutamatedens</name>
    <dbReference type="NCBI Taxonomy" id="2707018"/>
    <lineage>
        <taxon>Archaea</taxon>
        <taxon>Methanobacteriati</taxon>
        <taxon>Methanobacteriota</taxon>
        <taxon>Stenosarchaea group</taxon>
        <taxon>Halobacteria</taxon>
        <taxon>Halobacteriales</taxon>
        <taxon>Haloferacaceae</taxon>
        <taxon>Halorubrum</taxon>
    </lineage>
</organism>
<dbReference type="EMBL" id="JBHSKV010000013">
    <property type="protein sequence ID" value="MFC5134961.1"/>
    <property type="molecule type" value="Genomic_DNA"/>
</dbReference>
<feature type="transmembrane region" description="Helical" evidence="1">
    <location>
        <begin position="24"/>
        <end position="41"/>
    </location>
</feature>
<dbReference type="RefSeq" id="WP_122104962.1">
    <property type="nucleotide sequence ID" value="NZ_JBHSKV010000013.1"/>
</dbReference>
<keyword evidence="1" id="KW-0472">Membrane</keyword>
<feature type="transmembrane region" description="Helical" evidence="1">
    <location>
        <begin position="85"/>
        <end position="106"/>
    </location>
</feature>
<name>A0ABD5QSB6_9EURY</name>
<dbReference type="Proteomes" id="UP001596145">
    <property type="component" value="Unassembled WGS sequence"/>
</dbReference>
<keyword evidence="1" id="KW-1133">Transmembrane helix</keyword>
<keyword evidence="3" id="KW-1185">Reference proteome</keyword>
<proteinExistence type="predicted"/>